<dbReference type="GO" id="GO:0005524">
    <property type="term" value="F:ATP binding"/>
    <property type="evidence" value="ECO:0007669"/>
    <property type="project" value="UniProtKB-KW"/>
</dbReference>
<reference evidence="13" key="1">
    <citation type="journal article" date="2015" name="Nature">
        <title>Complex archaea that bridge the gap between prokaryotes and eukaryotes.</title>
        <authorList>
            <person name="Spang A."/>
            <person name="Saw J.H."/>
            <person name="Jorgensen S.L."/>
            <person name="Zaremba-Niedzwiedzka K."/>
            <person name="Martijn J."/>
            <person name="Lind A.E."/>
            <person name="van Eijk R."/>
            <person name="Schleper C."/>
            <person name="Guy L."/>
            <person name="Ettema T.J."/>
        </authorList>
    </citation>
    <scope>NUCLEOTIDE SEQUENCE</scope>
</reference>
<dbReference type="PROSITE" id="PS50929">
    <property type="entry name" value="ABC_TM1F"/>
    <property type="match status" value="1"/>
</dbReference>
<dbReference type="GO" id="GO:0016887">
    <property type="term" value="F:ATP hydrolysis activity"/>
    <property type="evidence" value="ECO:0007669"/>
    <property type="project" value="InterPro"/>
</dbReference>
<dbReference type="CDD" id="cd03246">
    <property type="entry name" value="ABCC_Protease_Secretion"/>
    <property type="match status" value="1"/>
</dbReference>
<dbReference type="SUPFAM" id="SSF52540">
    <property type="entry name" value="P-loop containing nucleoside triphosphate hydrolases"/>
    <property type="match status" value="1"/>
</dbReference>
<dbReference type="GO" id="GO:0030253">
    <property type="term" value="P:protein secretion by the type I secretion system"/>
    <property type="evidence" value="ECO:0007669"/>
    <property type="project" value="InterPro"/>
</dbReference>
<dbReference type="InterPro" id="IPR011527">
    <property type="entry name" value="ABC1_TM_dom"/>
</dbReference>
<dbReference type="GO" id="GO:0034040">
    <property type="term" value="F:ATPase-coupled lipid transmembrane transporter activity"/>
    <property type="evidence" value="ECO:0007669"/>
    <property type="project" value="TreeGrafter"/>
</dbReference>
<evidence type="ECO:0000256" key="3">
    <source>
        <dbReference type="ARBA" id="ARBA00022475"/>
    </source>
</evidence>
<feature type="domain" description="ABC transmembrane type-1" evidence="12">
    <location>
        <begin position="25"/>
        <end position="300"/>
    </location>
</feature>
<dbReference type="Gene3D" id="1.20.1560.10">
    <property type="entry name" value="ABC transporter type 1, transmembrane domain"/>
    <property type="match status" value="1"/>
</dbReference>
<keyword evidence="5" id="KW-0547">Nucleotide-binding</keyword>
<dbReference type="SMART" id="SM00382">
    <property type="entry name" value="AAA"/>
    <property type="match status" value="1"/>
</dbReference>
<feature type="transmembrane region" description="Helical" evidence="10">
    <location>
        <begin position="254"/>
        <end position="281"/>
    </location>
</feature>
<feature type="transmembrane region" description="Helical" evidence="10">
    <location>
        <begin position="159"/>
        <end position="178"/>
    </location>
</feature>
<protein>
    <recommendedName>
        <fullName evidence="14">ABC transporter domain-containing protein</fullName>
    </recommendedName>
</protein>
<name>A0A0F9QJT4_9ZZZZ</name>
<feature type="region of interest" description="Disordered" evidence="9">
    <location>
        <begin position="566"/>
        <end position="628"/>
    </location>
</feature>
<dbReference type="InterPro" id="IPR003593">
    <property type="entry name" value="AAA+_ATPase"/>
</dbReference>
<accession>A0A0F9QJT4</accession>
<evidence type="ECO:0000256" key="6">
    <source>
        <dbReference type="ARBA" id="ARBA00022840"/>
    </source>
</evidence>
<evidence type="ECO:0000256" key="7">
    <source>
        <dbReference type="ARBA" id="ARBA00022989"/>
    </source>
</evidence>
<evidence type="ECO:0000256" key="9">
    <source>
        <dbReference type="SAM" id="MobiDB-lite"/>
    </source>
</evidence>
<evidence type="ECO:0000256" key="5">
    <source>
        <dbReference type="ARBA" id="ARBA00022741"/>
    </source>
</evidence>
<dbReference type="GO" id="GO:0140359">
    <property type="term" value="F:ABC-type transporter activity"/>
    <property type="evidence" value="ECO:0007669"/>
    <property type="project" value="InterPro"/>
</dbReference>
<dbReference type="SUPFAM" id="SSF90123">
    <property type="entry name" value="ABC transporter transmembrane region"/>
    <property type="match status" value="1"/>
</dbReference>
<feature type="transmembrane region" description="Helical" evidence="10">
    <location>
        <begin position="21"/>
        <end position="47"/>
    </location>
</feature>
<dbReference type="PANTHER" id="PTHR24221:SF248">
    <property type="entry name" value="ABC TRANSPORTER TRANSMEMBRANE REGION"/>
    <property type="match status" value="1"/>
</dbReference>
<evidence type="ECO:0000256" key="1">
    <source>
        <dbReference type="ARBA" id="ARBA00004651"/>
    </source>
</evidence>
<proteinExistence type="predicted"/>
<comment type="caution">
    <text evidence="13">The sequence shown here is derived from an EMBL/GenBank/DDBJ whole genome shotgun (WGS) entry which is preliminary data.</text>
</comment>
<dbReference type="GO" id="GO:0005886">
    <property type="term" value="C:plasma membrane"/>
    <property type="evidence" value="ECO:0007669"/>
    <property type="project" value="UniProtKB-SubCell"/>
</dbReference>
<dbReference type="PROSITE" id="PS00211">
    <property type="entry name" value="ABC_TRANSPORTER_1"/>
    <property type="match status" value="1"/>
</dbReference>
<feature type="compositionally biased region" description="Low complexity" evidence="9">
    <location>
        <begin position="580"/>
        <end position="598"/>
    </location>
</feature>
<dbReference type="InterPro" id="IPR039421">
    <property type="entry name" value="Type_1_exporter"/>
</dbReference>
<keyword evidence="8 10" id="KW-0472">Membrane</keyword>
<dbReference type="InterPro" id="IPR027417">
    <property type="entry name" value="P-loop_NTPase"/>
</dbReference>
<dbReference type="EMBL" id="LAZR01003924">
    <property type="protein sequence ID" value="KKN13416.1"/>
    <property type="molecule type" value="Genomic_DNA"/>
</dbReference>
<dbReference type="InterPro" id="IPR003439">
    <property type="entry name" value="ABC_transporter-like_ATP-bd"/>
</dbReference>
<keyword evidence="4 10" id="KW-0812">Transmembrane</keyword>
<sequence length="628" mass="66892">MVHAKTIAPEMQDALKLAVRPLAYAALFSFGSNILFLAMPLYMMQIYSRVVVSGSEPTLIFLTIAATAAFIVMGALEELRGRILIKIGTMLDRKLAPRLLDAIVAAGLRAGRPVRSHALRDLDTFRQGLAGSVTNAVFDAPWAPIFLAVIWIVDWRLGMIATIGALLLLALAVVNEYVTRPALKEANIAGQRSYAATDSGLRNAEVIHAMGMLPGLTQRWNGDRLAMLRSQEQASERGGTVSAAIRFLRMFLQVAILAGGALLVIGGLTGPGVMFGSMILMAKALAPVERAVGSWQAIIQTRQAFGRLNGLLNEFPAMEAGMELPRPAGRLSVEQVVYAYPGTQKPLLKVINFSLEPGDCLGLIGPSGAGKSSLARLLIGVQRPNSGAVRLDGAEMHSWSRSHIGRHIGYLPQDVELFSGTVRENISRFVTDIDDQKVLDAAQMAGIHNLILRLPDGYDTELGEGGATLSVGQRQRVALARALYDRPSFVVLDEPNASLDSDGENALLSAIVELRKMGSTVVVISHRMSALKFANKILLLRDGVVENFGPRDAVLAKLAPTPVAQPAAGQTAAGKPGPSQIAAAQQPNGGPQGQPQDQVEPPRITASGSSPANPVQHDPAAGRSKKEA</sequence>
<feature type="transmembrane region" description="Helical" evidence="10">
    <location>
        <begin position="129"/>
        <end position="153"/>
    </location>
</feature>
<keyword evidence="7 10" id="KW-1133">Transmembrane helix</keyword>
<dbReference type="GO" id="GO:0030256">
    <property type="term" value="C:type I protein secretion system complex"/>
    <property type="evidence" value="ECO:0007669"/>
    <property type="project" value="InterPro"/>
</dbReference>
<dbReference type="Pfam" id="PF00005">
    <property type="entry name" value="ABC_tran"/>
    <property type="match status" value="1"/>
</dbReference>
<keyword evidence="3" id="KW-1003">Cell membrane</keyword>
<dbReference type="Pfam" id="PF00664">
    <property type="entry name" value="ABC_membrane"/>
    <property type="match status" value="1"/>
</dbReference>
<evidence type="ECO:0000259" key="11">
    <source>
        <dbReference type="PROSITE" id="PS50893"/>
    </source>
</evidence>
<dbReference type="AlphaFoldDB" id="A0A0F9QJT4"/>
<evidence type="ECO:0000256" key="8">
    <source>
        <dbReference type="ARBA" id="ARBA00023136"/>
    </source>
</evidence>
<gene>
    <name evidence="13" type="ORF">LCGC14_1006600</name>
</gene>
<evidence type="ECO:0000256" key="2">
    <source>
        <dbReference type="ARBA" id="ARBA00022448"/>
    </source>
</evidence>
<dbReference type="PROSITE" id="PS50893">
    <property type="entry name" value="ABC_TRANSPORTER_2"/>
    <property type="match status" value="1"/>
</dbReference>
<evidence type="ECO:0008006" key="14">
    <source>
        <dbReference type="Google" id="ProtNLM"/>
    </source>
</evidence>
<dbReference type="NCBIfam" id="TIGR01842">
    <property type="entry name" value="type_I_sec_PrtD"/>
    <property type="match status" value="1"/>
</dbReference>
<feature type="domain" description="ABC transporter" evidence="11">
    <location>
        <begin position="331"/>
        <end position="567"/>
    </location>
</feature>
<evidence type="ECO:0000313" key="13">
    <source>
        <dbReference type="EMBL" id="KKN13416.1"/>
    </source>
</evidence>
<dbReference type="Gene3D" id="3.40.50.300">
    <property type="entry name" value="P-loop containing nucleotide triphosphate hydrolases"/>
    <property type="match status" value="1"/>
</dbReference>
<organism evidence="13">
    <name type="scientific">marine sediment metagenome</name>
    <dbReference type="NCBI Taxonomy" id="412755"/>
    <lineage>
        <taxon>unclassified sequences</taxon>
        <taxon>metagenomes</taxon>
        <taxon>ecological metagenomes</taxon>
    </lineage>
</organism>
<feature type="transmembrane region" description="Helical" evidence="10">
    <location>
        <begin position="59"/>
        <end position="76"/>
    </location>
</feature>
<keyword evidence="6" id="KW-0067">ATP-binding</keyword>
<comment type="subcellular location">
    <subcellularLocation>
        <location evidence="1">Cell membrane</location>
        <topology evidence="1">Multi-pass membrane protein</topology>
    </subcellularLocation>
</comment>
<dbReference type="InterPro" id="IPR010128">
    <property type="entry name" value="ATPase_T1SS_PrtD-like"/>
</dbReference>
<dbReference type="InterPro" id="IPR017871">
    <property type="entry name" value="ABC_transporter-like_CS"/>
</dbReference>
<keyword evidence="2" id="KW-0813">Transport</keyword>
<dbReference type="PANTHER" id="PTHR24221">
    <property type="entry name" value="ATP-BINDING CASSETTE SUB-FAMILY B"/>
    <property type="match status" value="1"/>
</dbReference>
<dbReference type="FunFam" id="3.40.50.300:FF:001444">
    <property type="entry name" value="ABC transporter ATP-binding protein"/>
    <property type="match status" value="1"/>
</dbReference>
<dbReference type="InterPro" id="IPR036640">
    <property type="entry name" value="ABC1_TM_sf"/>
</dbReference>
<evidence type="ECO:0000259" key="12">
    <source>
        <dbReference type="PROSITE" id="PS50929"/>
    </source>
</evidence>
<evidence type="ECO:0000256" key="4">
    <source>
        <dbReference type="ARBA" id="ARBA00022692"/>
    </source>
</evidence>
<evidence type="ECO:0000256" key="10">
    <source>
        <dbReference type="SAM" id="Phobius"/>
    </source>
</evidence>